<comment type="cofactor">
    <cofactor evidence="1 6">
        <name>FAD</name>
        <dbReference type="ChEBI" id="CHEBI:57692"/>
    </cofactor>
</comment>
<reference evidence="10 11" key="1">
    <citation type="submission" date="2020-10" db="EMBL/GenBank/DDBJ databases">
        <title>Aquamicrobium zhengzhouensis sp. nov., a exopolysaccharide producing bacterium isolated from farmland soil.</title>
        <authorList>
            <person name="Wang X."/>
        </authorList>
    </citation>
    <scope>NUCLEOTIDE SEQUENCE [LARGE SCALE GENOMIC DNA]</scope>
    <source>
        <strain evidence="11">cd-1</strain>
    </source>
</reference>
<evidence type="ECO:0000259" key="7">
    <source>
        <dbReference type="Pfam" id="PF00441"/>
    </source>
</evidence>
<dbReference type="Gene3D" id="1.10.540.10">
    <property type="entry name" value="Acyl-CoA dehydrogenase/oxidase, N-terminal domain"/>
    <property type="match status" value="1"/>
</dbReference>
<evidence type="ECO:0000259" key="9">
    <source>
        <dbReference type="Pfam" id="PF02771"/>
    </source>
</evidence>
<dbReference type="PANTHER" id="PTHR48083:SF1">
    <property type="entry name" value="DEHYDROGENASE, PUTATIVE (AFU_ORTHOLOGUE AFUA_7G06510)-RELATED"/>
    <property type="match status" value="1"/>
</dbReference>
<dbReference type="InterPro" id="IPR050741">
    <property type="entry name" value="Acyl-CoA_dehydrogenase"/>
</dbReference>
<keyword evidence="5 6" id="KW-0560">Oxidoreductase</keyword>
<evidence type="ECO:0000256" key="5">
    <source>
        <dbReference type="ARBA" id="ARBA00023002"/>
    </source>
</evidence>
<proteinExistence type="inferred from homology"/>
<dbReference type="InterPro" id="IPR037069">
    <property type="entry name" value="AcylCoA_DH/ox_N_sf"/>
</dbReference>
<comment type="similarity">
    <text evidence="2 6">Belongs to the acyl-CoA dehydrogenase family.</text>
</comment>
<dbReference type="Pfam" id="PF02770">
    <property type="entry name" value="Acyl-CoA_dh_M"/>
    <property type="match status" value="1"/>
</dbReference>
<evidence type="ECO:0000256" key="4">
    <source>
        <dbReference type="ARBA" id="ARBA00022827"/>
    </source>
</evidence>
<keyword evidence="3 6" id="KW-0285">Flavoprotein</keyword>
<dbReference type="InterPro" id="IPR046373">
    <property type="entry name" value="Acyl-CoA_Oxase/DH_mid-dom_sf"/>
</dbReference>
<feature type="domain" description="Acyl-CoA oxidase/dehydrogenase middle" evidence="8">
    <location>
        <begin position="126"/>
        <end position="223"/>
    </location>
</feature>
<dbReference type="Proteomes" id="UP000601789">
    <property type="component" value="Unassembled WGS sequence"/>
</dbReference>
<keyword evidence="4 6" id="KW-0274">FAD</keyword>
<dbReference type="RefSeq" id="WP_198477954.1">
    <property type="nucleotide sequence ID" value="NZ_JADGMQ010000016.1"/>
</dbReference>
<name>A0ABS0SGI0_9HYPH</name>
<evidence type="ECO:0000256" key="1">
    <source>
        <dbReference type="ARBA" id="ARBA00001974"/>
    </source>
</evidence>
<evidence type="ECO:0000256" key="2">
    <source>
        <dbReference type="ARBA" id="ARBA00009347"/>
    </source>
</evidence>
<dbReference type="InterPro" id="IPR006091">
    <property type="entry name" value="Acyl-CoA_Oxase/DH_mid-dom"/>
</dbReference>
<dbReference type="InterPro" id="IPR009100">
    <property type="entry name" value="AcylCoA_DH/oxidase_NM_dom_sf"/>
</dbReference>
<sequence length="391" mass="43050">MNFDALANTPDRAEIRDAVKAICDRFDDQYWQEKDRTGSFPTEFTSAIAEGGWLGIAMPEEYGGAGLGVTEAAIMMQVIGASAGSFAACSAVHINIFGPHSIVVHGTPEQKERWLVPLIKGEIRACFGVTEPDAGLDTTKLKTRAVRQGDKYIVNGRKMWISTAQIADKILLLARTTPIEECKKPTDGLSIFFTDFDRSKIEAREVHKMGRAAVDSNALFIDNLEIPVEDRIGEEGKGFRYILDSLNPERILNAAECIGVGRRALSKAVQYAKDRVVFGRQIGMNQSIQHPLAESWSELMAAELMVLRAAELYDAGQPCGPEANAAKYMSADANFHACDRAVRTHGGMGYASEFNVERYFREAVGMRLAPVSRELILCHIAERVLGLPKSY</sequence>
<dbReference type="PANTHER" id="PTHR48083">
    <property type="entry name" value="MEDIUM-CHAIN SPECIFIC ACYL-COA DEHYDROGENASE, MITOCHONDRIAL-RELATED"/>
    <property type="match status" value="1"/>
</dbReference>
<evidence type="ECO:0000313" key="10">
    <source>
        <dbReference type="EMBL" id="MBI1622413.1"/>
    </source>
</evidence>
<dbReference type="Pfam" id="PF02771">
    <property type="entry name" value="Acyl-CoA_dh_N"/>
    <property type="match status" value="1"/>
</dbReference>
<dbReference type="Pfam" id="PF00441">
    <property type="entry name" value="Acyl-CoA_dh_1"/>
    <property type="match status" value="1"/>
</dbReference>
<gene>
    <name evidence="10" type="ORF">IOD40_17265</name>
</gene>
<dbReference type="Gene3D" id="1.20.140.10">
    <property type="entry name" value="Butyryl-CoA Dehydrogenase, subunit A, domain 3"/>
    <property type="match status" value="1"/>
</dbReference>
<evidence type="ECO:0000259" key="8">
    <source>
        <dbReference type="Pfam" id="PF02770"/>
    </source>
</evidence>
<dbReference type="InterPro" id="IPR013786">
    <property type="entry name" value="AcylCoA_DH/ox_N"/>
</dbReference>
<feature type="domain" description="Acyl-CoA dehydrogenase/oxidase N-terminal" evidence="9">
    <location>
        <begin position="9"/>
        <end position="122"/>
    </location>
</feature>
<protein>
    <submittedName>
        <fullName evidence="10">Acyl-CoA/acyl-ACP dehydrogenase</fullName>
    </submittedName>
</protein>
<accession>A0ABS0SGI0</accession>
<dbReference type="SUPFAM" id="SSF47203">
    <property type="entry name" value="Acyl-CoA dehydrogenase C-terminal domain-like"/>
    <property type="match status" value="1"/>
</dbReference>
<keyword evidence="11" id="KW-1185">Reference proteome</keyword>
<dbReference type="EMBL" id="JADGMQ010000016">
    <property type="protein sequence ID" value="MBI1622413.1"/>
    <property type="molecule type" value="Genomic_DNA"/>
</dbReference>
<feature type="domain" description="Acyl-CoA dehydrogenase/oxidase C-terminal" evidence="7">
    <location>
        <begin position="236"/>
        <end position="384"/>
    </location>
</feature>
<dbReference type="InterPro" id="IPR036250">
    <property type="entry name" value="AcylCo_DH-like_C"/>
</dbReference>
<dbReference type="InterPro" id="IPR009075">
    <property type="entry name" value="AcylCo_DH/oxidase_C"/>
</dbReference>
<dbReference type="PIRSF" id="PIRSF016578">
    <property type="entry name" value="HsaA"/>
    <property type="match status" value="1"/>
</dbReference>
<dbReference type="SUPFAM" id="SSF56645">
    <property type="entry name" value="Acyl-CoA dehydrogenase NM domain-like"/>
    <property type="match status" value="1"/>
</dbReference>
<evidence type="ECO:0000313" key="11">
    <source>
        <dbReference type="Proteomes" id="UP000601789"/>
    </source>
</evidence>
<comment type="caution">
    <text evidence="10">The sequence shown here is derived from an EMBL/GenBank/DDBJ whole genome shotgun (WGS) entry which is preliminary data.</text>
</comment>
<evidence type="ECO:0000256" key="6">
    <source>
        <dbReference type="RuleBase" id="RU362125"/>
    </source>
</evidence>
<dbReference type="Gene3D" id="2.40.110.10">
    <property type="entry name" value="Butyryl-CoA Dehydrogenase, subunit A, domain 2"/>
    <property type="match status" value="1"/>
</dbReference>
<evidence type="ECO:0000256" key="3">
    <source>
        <dbReference type="ARBA" id="ARBA00022630"/>
    </source>
</evidence>
<organism evidence="10 11">
    <name type="scientific">Aquamicrobium zhengzhouense</name>
    <dbReference type="NCBI Taxonomy" id="2781738"/>
    <lineage>
        <taxon>Bacteria</taxon>
        <taxon>Pseudomonadati</taxon>
        <taxon>Pseudomonadota</taxon>
        <taxon>Alphaproteobacteria</taxon>
        <taxon>Hyphomicrobiales</taxon>
        <taxon>Phyllobacteriaceae</taxon>
        <taxon>Aquamicrobium</taxon>
    </lineage>
</organism>